<dbReference type="SMART" id="SM00327">
    <property type="entry name" value="VWA"/>
    <property type="match status" value="1"/>
</dbReference>
<dbReference type="PROSITE" id="PS50234">
    <property type="entry name" value="VWFA"/>
    <property type="match status" value="1"/>
</dbReference>
<dbReference type="PANTHER" id="PTHR37947">
    <property type="entry name" value="BLL2462 PROTEIN"/>
    <property type="match status" value="1"/>
</dbReference>
<feature type="region of interest" description="Disordered" evidence="1">
    <location>
        <begin position="34"/>
        <end position="163"/>
    </location>
</feature>
<dbReference type="InterPro" id="IPR002035">
    <property type="entry name" value="VWF_A"/>
</dbReference>
<dbReference type="Gene3D" id="3.40.50.410">
    <property type="entry name" value="von Willebrand factor, type A domain"/>
    <property type="match status" value="1"/>
</dbReference>
<keyword evidence="4" id="KW-1185">Reference proteome</keyword>
<dbReference type="Pfam" id="PF13519">
    <property type="entry name" value="VWA_2"/>
    <property type="match status" value="1"/>
</dbReference>
<evidence type="ECO:0000313" key="4">
    <source>
        <dbReference type="Proteomes" id="UP001251870"/>
    </source>
</evidence>
<dbReference type="PANTHER" id="PTHR37947:SF1">
    <property type="entry name" value="BLL2462 PROTEIN"/>
    <property type="match status" value="1"/>
</dbReference>
<reference evidence="3 4" key="1">
    <citation type="submission" date="2023-09" db="EMBL/GenBank/DDBJ databases">
        <title>Description of three actinobacteria isolated from air of manufacturing shop in a pharmaceutical factory.</title>
        <authorList>
            <person name="Zhang D.-F."/>
        </authorList>
    </citation>
    <scope>NUCLEOTIDE SEQUENCE [LARGE SCALE GENOMIC DNA]</scope>
    <source>
        <strain evidence="3 4">LY-0111</strain>
    </source>
</reference>
<evidence type="ECO:0000313" key="3">
    <source>
        <dbReference type="EMBL" id="MDR8020171.1"/>
    </source>
</evidence>
<feature type="compositionally biased region" description="Polar residues" evidence="1">
    <location>
        <begin position="129"/>
        <end position="139"/>
    </location>
</feature>
<name>A0ABU2DUW8_9MICC</name>
<feature type="region of interest" description="Disordered" evidence="1">
    <location>
        <begin position="661"/>
        <end position="687"/>
    </location>
</feature>
<proteinExistence type="predicted"/>
<sequence>MDRSILEHPERPAAPRHRALALGLIATLTAFTAGCLPQDSDDGTESDEDQAQQEAAEQSDDGDDDGHSDGEDDSNTEEEEASKDNEPDDEAESSDDEDSDADDTEDDTEDAEDPDNEDPGNEEPDTTDNADSPEGQQASADLEDSQLLMVMDASGSMEESDAGGTTRIEAAREALHSVVEGLGEQDEVGLRIFSSEVTDPEGQGACEDSELVVPIESGNGDALGEAIDSYEAVGGRTPLGHALEQAGEDLGQEGRRTIVLVSDGESNCEPDPCEVAETLASQGIDLTIHTVGYEVEDEARAELQCIAAAGDGEYYDAADADSLDRALERVSQRAFQPFTLSGDHVNGAEDASDAPTLQAGSQYVDEFTAEPLHYRIPREMDRSSLHVGLTTKNDPENSDFARIRLETEDGERCSEGRMLGESYSTRNFLRTAQAVTVPDSSLDEDPCTDDEELILVVEFYDEMNSELDSVGQAFELLIAEEPEAENAQDLPEETDFRTEPWQDMDRETDGAEPVVGGSSFNDATPLEPGITYDGDILPGETLVFQVPVQWGERLQAEAYFEEPQGELRERVGSVGSIGLTAMSPLRGVIGSNVGYFPSTSSVEYQVTTPEVRWNNRDANNVTSEVANTSLDGHYYLVLAADESEDGDSFAIPFALTVDTFGEAGEGEPQRPSGEELLFPDLQSTEED</sequence>
<organism evidence="3 4">
    <name type="scientific">Nesterenkonia aerolata</name>
    <dbReference type="NCBI Taxonomy" id="3074079"/>
    <lineage>
        <taxon>Bacteria</taxon>
        <taxon>Bacillati</taxon>
        <taxon>Actinomycetota</taxon>
        <taxon>Actinomycetes</taxon>
        <taxon>Micrococcales</taxon>
        <taxon>Micrococcaceae</taxon>
        <taxon>Nesterenkonia</taxon>
    </lineage>
</organism>
<gene>
    <name evidence="3" type="ORF">RIL96_11405</name>
</gene>
<dbReference type="PROSITE" id="PS51257">
    <property type="entry name" value="PROKAR_LIPOPROTEIN"/>
    <property type="match status" value="1"/>
</dbReference>
<dbReference type="InterPro" id="IPR036465">
    <property type="entry name" value="vWFA_dom_sf"/>
</dbReference>
<feature type="compositionally biased region" description="Acidic residues" evidence="1">
    <location>
        <begin position="39"/>
        <end position="128"/>
    </location>
</feature>
<evidence type="ECO:0000256" key="1">
    <source>
        <dbReference type="SAM" id="MobiDB-lite"/>
    </source>
</evidence>
<accession>A0ABU2DUW8</accession>
<comment type="caution">
    <text evidence="3">The sequence shown here is derived from an EMBL/GenBank/DDBJ whole genome shotgun (WGS) entry which is preliminary data.</text>
</comment>
<evidence type="ECO:0000259" key="2">
    <source>
        <dbReference type="PROSITE" id="PS50234"/>
    </source>
</evidence>
<protein>
    <submittedName>
        <fullName evidence="3">VWA domain-containing protein</fullName>
    </submittedName>
</protein>
<dbReference type="EMBL" id="JAVKGR010000017">
    <property type="protein sequence ID" value="MDR8020171.1"/>
    <property type="molecule type" value="Genomic_DNA"/>
</dbReference>
<dbReference type="RefSeq" id="WP_310549151.1">
    <property type="nucleotide sequence ID" value="NZ_JAVKGR010000017.1"/>
</dbReference>
<dbReference type="SUPFAM" id="SSF53300">
    <property type="entry name" value="vWA-like"/>
    <property type="match status" value="1"/>
</dbReference>
<feature type="domain" description="VWFA" evidence="2">
    <location>
        <begin position="146"/>
        <end position="330"/>
    </location>
</feature>
<dbReference type="Proteomes" id="UP001251870">
    <property type="component" value="Unassembled WGS sequence"/>
</dbReference>